<proteinExistence type="predicted"/>
<organism evidence="1">
    <name type="scientific">Candidatus Electrothrix aestuarii</name>
    <dbReference type="NCBI Taxonomy" id="3062594"/>
    <lineage>
        <taxon>Bacteria</taxon>
        <taxon>Pseudomonadati</taxon>
        <taxon>Thermodesulfobacteriota</taxon>
        <taxon>Desulfobulbia</taxon>
        <taxon>Desulfobulbales</taxon>
        <taxon>Desulfobulbaceae</taxon>
        <taxon>Candidatus Electrothrix</taxon>
    </lineage>
</organism>
<dbReference type="AlphaFoldDB" id="A0AAU8LPP4"/>
<dbReference type="EMBL" id="CP159373">
    <property type="protein sequence ID" value="XCN71166.1"/>
    <property type="molecule type" value="Genomic_DNA"/>
</dbReference>
<sequence>MRFMKPCEDIILYLHHYQDGTPHLHATYQGQEAIITLPDCNLRQGELPENKLHQLRTWIETHQHEFMAGREANGFSSSSE</sequence>
<dbReference type="Pfam" id="PF13711">
    <property type="entry name" value="DUF4160"/>
    <property type="match status" value="1"/>
</dbReference>
<accession>A0AAU8LPP4</accession>
<protein>
    <submittedName>
        <fullName evidence="1">DUF4160 domain-containing protein</fullName>
    </submittedName>
</protein>
<evidence type="ECO:0000313" key="1">
    <source>
        <dbReference type="EMBL" id="XCN71166.1"/>
    </source>
</evidence>
<reference evidence="1" key="1">
    <citation type="journal article" date="2024" name="Syst. Appl. Microbiol.">
        <title>First single-strain enrichments of Electrothrix cable bacteria, description of E. aestuarii sp. nov. and E. rattekaaiensis sp. nov., and proposal of a cable bacteria taxonomy following the rules of the SeqCode.</title>
        <authorList>
            <person name="Plum-Jensen L.E."/>
            <person name="Schramm A."/>
            <person name="Marshall I.P.G."/>
        </authorList>
    </citation>
    <scope>NUCLEOTIDE SEQUENCE</scope>
    <source>
        <strain evidence="1">Rat1</strain>
    </source>
</reference>
<dbReference type="KEGG" id="eaj:Q3M24_12660"/>
<name>A0AAU8LPP4_9BACT</name>
<dbReference type="InterPro" id="IPR025427">
    <property type="entry name" value="DUF4160"/>
</dbReference>
<reference evidence="1" key="2">
    <citation type="submission" date="2024-06" db="EMBL/GenBank/DDBJ databases">
        <authorList>
            <person name="Plum-Jensen L.E."/>
            <person name="Schramm A."/>
            <person name="Marshall I.P.G."/>
        </authorList>
    </citation>
    <scope>NUCLEOTIDE SEQUENCE</scope>
    <source>
        <strain evidence="1">Rat1</strain>
    </source>
</reference>
<gene>
    <name evidence="1" type="ORF">Q3M24_12660</name>
</gene>